<dbReference type="Gene3D" id="3.40.50.1820">
    <property type="entry name" value="alpha/beta hydrolase"/>
    <property type="match status" value="1"/>
</dbReference>
<keyword evidence="3" id="KW-1185">Reference proteome</keyword>
<gene>
    <name evidence="2" type="ORF">NCAV_1510</name>
</gene>
<evidence type="ECO:0000259" key="1">
    <source>
        <dbReference type="Pfam" id="PF12697"/>
    </source>
</evidence>
<evidence type="ECO:0000313" key="2">
    <source>
        <dbReference type="EMBL" id="SPC34676.1"/>
    </source>
</evidence>
<dbReference type="SUPFAM" id="SSF53474">
    <property type="entry name" value="alpha/beta-Hydrolases"/>
    <property type="match status" value="1"/>
</dbReference>
<keyword evidence="2" id="KW-0223">Dioxygenase</keyword>
<name>A0A2K5ASQ1_9ARCH</name>
<dbReference type="Pfam" id="PF12697">
    <property type="entry name" value="Abhydrolase_6"/>
    <property type="match status" value="1"/>
</dbReference>
<dbReference type="EMBL" id="LT981265">
    <property type="protein sequence ID" value="SPC34676.1"/>
    <property type="molecule type" value="Genomic_DNA"/>
</dbReference>
<dbReference type="Proteomes" id="UP000236248">
    <property type="component" value="Chromosome NCAV"/>
</dbReference>
<protein>
    <submittedName>
        <fullName evidence="2">Putative 1H-3-hydroxy-4-oxoquinaldine 2,4-dioxygenase</fullName>
    </submittedName>
</protein>
<evidence type="ECO:0000313" key="3">
    <source>
        <dbReference type="Proteomes" id="UP000236248"/>
    </source>
</evidence>
<feature type="domain" description="AB hydrolase-1" evidence="1">
    <location>
        <begin position="49"/>
        <end position="280"/>
    </location>
</feature>
<proteinExistence type="predicted"/>
<sequence>MYKHVIKSSLKVSSLLYINIKAFRLLLMKVTSDGLEIVYDDFGNGEPALLFMPGWCSDRSVFQDLMLRFTMHRRTLALDWRGHGESGSSKDDFGNEALVSDALAVIEASKAKQVIPVALAHSGWIAIELRRRLGVVVQKLILVDWILTEPPQPFIQALRGMQDPYRWKDIVKDIFSHWLQDVDNPRLINFVHQVMGSYGFDMWARAAREISKAYAEQTSPLHALSLLRPPVSVLHIYAQSPVPDYLTIQQEFASSHSWFSVYRLDARSHFPMFEVPDEMVTVIEQFIRQY</sequence>
<dbReference type="Gene3D" id="1.10.210.20">
    <property type="match status" value="1"/>
</dbReference>
<dbReference type="InterPro" id="IPR000073">
    <property type="entry name" value="AB_hydrolase_1"/>
</dbReference>
<dbReference type="PANTHER" id="PTHR43194">
    <property type="entry name" value="HYDROLASE ALPHA/BETA FOLD FAMILY"/>
    <property type="match status" value="1"/>
</dbReference>
<dbReference type="AlphaFoldDB" id="A0A2K5ASQ1"/>
<dbReference type="KEGG" id="ncv:NCAV_1510"/>
<dbReference type="PANTHER" id="PTHR43194:SF2">
    <property type="entry name" value="PEROXISOMAL MEMBRANE PROTEIN LPX1"/>
    <property type="match status" value="1"/>
</dbReference>
<dbReference type="InterPro" id="IPR050228">
    <property type="entry name" value="Carboxylesterase_BioH"/>
</dbReference>
<keyword evidence="2" id="KW-0560">Oxidoreductase</keyword>
<dbReference type="GO" id="GO:0051213">
    <property type="term" value="F:dioxygenase activity"/>
    <property type="evidence" value="ECO:0007669"/>
    <property type="project" value="UniProtKB-KW"/>
</dbReference>
<dbReference type="InterPro" id="IPR029058">
    <property type="entry name" value="AB_hydrolase_fold"/>
</dbReference>
<reference evidence="3" key="1">
    <citation type="submission" date="2018-01" db="EMBL/GenBank/DDBJ databases">
        <authorList>
            <person name="Kerou L M."/>
        </authorList>
    </citation>
    <scope>NUCLEOTIDE SEQUENCE [LARGE SCALE GENOMIC DNA]</scope>
    <source>
        <strain evidence="3">SCU2</strain>
    </source>
</reference>
<accession>A0A2K5ASQ1</accession>
<organism evidence="2 3">
    <name type="scientific">Candidatus Nitrosocaldus cavascurensis</name>
    <dbReference type="NCBI Taxonomy" id="2058097"/>
    <lineage>
        <taxon>Archaea</taxon>
        <taxon>Nitrososphaerota</taxon>
        <taxon>Nitrososphaeria</taxon>
        <taxon>Candidatus Nitrosocaldales</taxon>
        <taxon>Candidatus Nitrosocaldaceae</taxon>
        <taxon>Candidatus Nitrosocaldus</taxon>
    </lineage>
</organism>